<dbReference type="InterPro" id="IPR051409">
    <property type="entry name" value="Atypical_kinase_ADCK"/>
</dbReference>
<dbReference type="InterPro" id="IPR011009">
    <property type="entry name" value="Kinase-like_dom_sf"/>
</dbReference>
<keyword evidence="3" id="KW-0547">Nucleotide-binding</keyword>
<evidence type="ECO:0000313" key="7">
    <source>
        <dbReference type="Proteomes" id="UP000193623"/>
    </source>
</evidence>
<keyword evidence="7" id="KW-1185">Reference proteome</keyword>
<keyword evidence="2 6" id="KW-0808">Transferase</keyword>
<dbReference type="CDD" id="cd13970">
    <property type="entry name" value="ABC1_ADCK3"/>
    <property type="match status" value="1"/>
</dbReference>
<dbReference type="OrthoDB" id="9795390at2"/>
<dbReference type="SUPFAM" id="SSF56112">
    <property type="entry name" value="Protein kinase-like (PK-like)"/>
    <property type="match status" value="1"/>
</dbReference>
<dbReference type="RefSeq" id="WP_085864453.1">
    <property type="nucleotide sequence ID" value="NZ_FWFT01000003.1"/>
</dbReference>
<dbReference type="InterPro" id="IPR034646">
    <property type="entry name" value="ADCK3_dom"/>
</dbReference>
<keyword evidence="4" id="KW-0067">ATP-binding</keyword>
<evidence type="ECO:0000256" key="4">
    <source>
        <dbReference type="ARBA" id="ARBA00022840"/>
    </source>
</evidence>
<dbReference type="PANTHER" id="PTHR43851:SF3">
    <property type="entry name" value="COENZYME Q8"/>
    <property type="match status" value="1"/>
</dbReference>
<evidence type="ECO:0000313" key="6">
    <source>
        <dbReference type="EMBL" id="SLN40633.1"/>
    </source>
</evidence>
<evidence type="ECO:0000256" key="3">
    <source>
        <dbReference type="ARBA" id="ARBA00022741"/>
    </source>
</evidence>
<dbReference type="GO" id="GO:0006744">
    <property type="term" value="P:ubiquinone biosynthetic process"/>
    <property type="evidence" value="ECO:0007669"/>
    <property type="project" value="TreeGrafter"/>
</dbReference>
<accession>A0A1Y5SHI4</accession>
<dbReference type="InterPro" id="IPR004147">
    <property type="entry name" value="ABC1_dom"/>
</dbReference>
<proteinExistence type="inferred from homology"/>
<sequence length="452" mass="49115">MSDTPDTSNAPKGLRVPAGRLNRMARLGGLTAGVAGNMAAGSLASFGRGERPRMRNLLLTPRNITKIADELARMRGAAMKMGQLMSMDTGDVLPPELAQIMARLRDDAHVMPPKQLKHVLTETWGDGWLRRFKRFDVRPIAAASIGQVHRAQTRDGRDVAVKVQYPGVAHSIDSDVANVGALIKLTGLLPKGFQLAPYLEEARKQLHVETDYAAEGASLRRFQAALTGDARFVVPAMHDDLSGSHILSMDFIDSQPVEAAAAEDQATRDRMAADLIDLMLAEMFDLGFMQTDPNFANYRYIPATGQVVLLDFGATRDLPASVVEPYARLMQAGLDGDRAGLEATCREVGFLSEDVSDTHASQIVGMIEAVFAALTRAEMFDFADPTLNRDMQAKGMALAEDGFVPPPLPMDAVFLQRKFGGMFLLAARLGAKVPVEAALRDWLSRYFATTAA</sequence>
<reference evidence="6 7" key="1">
    <citation type="submission" date="2017-03" db="EMBL/GenBank/DDBJ databases">
        <authorList>
            <person name="Afonso C.L."/>
            <person name="Miller P.J."/>
            <person name="Scott M.A."/>
            <person name="Spackman E."/>
            <person name="Goraichik I."/>
            <person name="Dimitrov K.M."/>
            <person name="Suarez D.L."/>
            <person name="Swayne D.E."/>
        </authorList>
    </citation>
    <scope>NUCLEOTIDE SEQUENCE [LARGE SCALE GENOMIC DNA]</scope>
    <source>
        <strain evidence="6 7">CECT 8397</strain>
    </source>
</reference>
<evidence type="ECO:0000256" key="1">
    <source>
        <dbReference type="ARBA" id="ARBA00009670"/>
    </source>
</evidence>
<dbReference type="Pfam" id="PF03109">
    <property type="entry name" value="ABC1"/>
    <property type="match status" value="1"/>
</dbReference>
<feature type="domain" description="ABC1 atypical kinase-like" evidence="5">
    <location>
        <begin position="103"/>
        <end position="341"/>
    </location>
</feature>
<dbReference type="AlphaFoldDB" id="A0A1Y5SHI4"/>
<dbReference type="PANTHER" id="PTHR43851">
    <property type="match status" value="1"/>
</dbReference>
<evidence type="ECO:0000259" key="5">
    <source>
        <dbReference type="Pfam" id="PF03109"/>
    </source>
</evidence>
<gene>
    <name evidence="6" type="primary">ubiB_2</name>
    <name evidence="6" type="ORF">PSJ8397_02023</name>
</gene>
<dbReference type="GO" id="GO:0016740">
    <property type="term" value="F:transferase activity"/>
    <property type="evidence" value="ECO:0007669"/>
    <property type="project" value="UniProtKB-KW"/>
</dbReference>
<dbReference type="GO" id="GO:0005524">
    <property type="term" value="F:ATP binding"/>
    <property type="evidence" value="ECO:0007669"/>
    <property type="project" value="UniProtKB-KW"/>
</dbReference>
<dbReference type="EMBL" id="FWFT01000003">
    <property type="protein sequence ID" value="SLN40633.1"/>
    <property type="molecule type" value="Genomic_DNA"/>
</dbReference>
<comment type="similarity">
    <text evidence="1">Belongs to the protein kinase superfamily. ADCK protein kinase family.</text>
</comment>
<dbReference type="Proteomes" id="UP000193623">
    <property type="component" value="Unassembled WGS sequence"/>
</dbReference>
<protein>
    <recommendedName>
        <fullName evidence="5">ABC1 atypical kinase-like domain-containing protein</fullName>
    </recommendedName>
</protein>
<organism evidence="6 7">
    <name type="scientific">Pseudooctadecabacter jejudonensis</name>
    <dbReference type="NCBI Taxonomy" id="1391910"/>
    <lineage>
        <taxon>Bacteria</taxon>
        <taxon>Pseudomonadati</taxon>
        <taxon>Pseudomonadota</taxon>
        <taxon>Alphaproteobacteria</taxon>
        <taxon>Rhodobacterales</taxon>
        <taxon>Paracoccaceae</taxon>
        <taxon>Pseudooctadecabacter</taxon>
    </lineage>
</organism>
<evidence type="ECO:0000256" key="2">
    <source>
        <dbReference type="ARBA" id="ARBA00022679"/>
    </source>
</evidence>
<name>A0A1Y5SHI4_9RHOB</name>